<evidence type="ECO:0000313" key="3">
    <source>
        <dbReference type="EMBL" id="TMR28357.1"/>
    </source>
</evidence>
<dbReference type="AlphaFoldDB" id="A0A5S4G5R8"/>
<keyword evidence="1" id="KW-0808">Transferase</keyword>
<dbReference type="Pfam" id="PF13581">
    <property type="entry name" value="HATPase_c_2"/>
    <property type="match status" value="1"/>
</dbReference>
<dbReference type="Proteomes" id="UP000306628">
    <property type="component" value="Unassembled WGS sequence"/>
</dbReference>
<dbReference type="SUPFAM" id="SSF55874">
    <property type="entry name" value="ATPase domain of HSP90 chaperone/DNA topoisomerase II/histidine kinase"/>
    <property type="match status" value="1"/>
</dbReference>
<dbReference type="PANTHER" id="PTHR35526">
    <property type="entry name" value="ANTI-SIGMA-F FACTOR RSBW-RELATED"/>
    <property type="match status" value="1"/>
</dbReference>
<dbReference type="GO" id="GO:0005524">
    <property type="term" value="F:ATP binding"/>
    <property type="evidence" value="ECO:0007669"/>
    <property type="project" value="UniProtKB-KW"/>
</dbReference>
<dbReference type="InterPro" id="IPR036890">
    <property type="entry name" value="HATPase_C_sf"/>
</dbReference>
<dbReference type="Gene3D" id="3.30.565.10">
    <property type="entry name" value="Histidine kinase-like ATPase, C-terminal domain"/>
    <property type="match status" value="1"/>
</dbReference>
<reference evidence="3 4" key="1">
    <citation type="submission" date="2019-05" db="EMBL/GenBank/DDBJ databases">
        <title>Draft genome sequence of Nonomuraea zeae DSM 100528.</title>
        <authorList>
            <person name="Saricaoglu S."/>
            <person name="Isik K."/>
        </authorList>
    </citation>
    <scope>NUCLEOTIDE SEQUENCE [LARGE SCALE GENOMIC DNA]</scope>
    <source>
        <strain evidence="3 4">DSM 100528</strain>
    </source>
</reference>
<gene>
    <name evidence="3" type="ORF">ETD85_36050</name>
</gene>
<protein>
    <submittedName>
        <fullName evidence="3">ATP-binding protein</fullName>
    </submittedName>
</protein>
<dbReference type="InterPro" id="IPR003594">
    <property type="entry name" value="HATPase_dom"/>
</dbReference>
<comment type="caution">
    <text evidence="3">The sequence shown here is derived from an EMBL/GenBank/DDBJ whole genome shotgun (WGS) entry which is preliminary data.</text>
</comment>
<feature type="domain" description="Histidine kinase/HSP90-like ATPase" evidence="2">
    <location>
        <begin position="59"/>
        <end position="167"/>
    </location>
</feature>
<dbReference type="RefSeq" id="WP_138694301.1">
    <property type="nucleotide sequence ID" value="NZ_JBHSAZ010000001.1"/>
</dbReference>
<proteinExistence type="predicted"/>
<evidence type="ECO:0000313" key="4">
    <source>
        <dbReference type="Proteomes" id="UP000306628"/>
    </source>
</evidence>
<dbReference type="EMBL" id="VCKX01000144">
    <property type="protein sequence ID" value="TMR28357.1"/>
    <property type="molecule type" value="Genomic_DNA"/>
</dbReference>
<keyword evidence="3" id="KW-0067">ATP-binding</keyword>
<dbReference type="GO" id="GO:0004674">
    <property type="term" value="F:protein serine/threonine kinase activity"/>
    <property type="evidence" value="ECO:0007669"/>
    <property type="project" value="UniProtKB-KW"/>
</dbReference>
<evidence type="ECO:0000259" key="2">
    <source>
        <dbReference type="Pfam" id="PF13581"/>
    </source>
</evidence>
<accession>A0A5S4G5R8</accession>
<keyword evidence="1" id="KW-0723">Serine/threonine-protein kinase</keyword>
<dbReference type="PANTHER" id="PTHR35526:SF3">
    <property type="entry name" value="ANTI-SIGMA-F FACTOR RSBW"/>
    <property type="match status" value="1"/>
</dbReference>
<sequence>MSAHTCLSVETRPVPAVPAAPARDSDRRSCRRRLAALLDRPCRAGGSRTASWTFAPVVSSVPEARHRAGATVRRWGLTGEGATAELLVTEVITNALDQSREPIRLTLTWADGLLRGEVEDHGSKQALPEQTRLPDPVEESGRGLFLLDVLACCWGVEYTATGKVVWFELPCGLPARPGAR</sequence>
<organism evidence="3 4">
    <name type="scientific">Nonomuraea zeae</name>
    <dbReference type="NCBI Taxonomy" id="1642303"/>
    <lineage>
        <taxon>Bacteria</taxon>
        <taxon>Bacillati</taxon>
        <taxon>Actinomycetota</taxon>
        <taxon>Actinomycetes</taxon>
        <taxon>Streptosporangiales</taxon>
        <taxon>Streptosporangiaceae</taxon>
        <taxon>Nonomuraea</taxon>
    </lineage>
</organism>
<name>A0A5S4G5R8_9ACTN</name>
<dbReference type="InterPro" id="IPR050267">
    <property type="entry name" value="Anti-sigma-factor_SerPK"/>
</dbReference>
<dbReference type="CDD" id="cd16936">
    <property type="entry name" value="HATPase_RsbW-like"/>
    <property type="match status" value="1"/>
</dbReference>
<keyword evidence="4" id="KW-1185">Reference proteome</keyword>
<dbReference type="OrthoDB" id="3852753at2"/>
<keyword evidence="1" id="KW-0418">Kinase</keyword>
<keyword evidence="3" id="KW-0547">Nucleotide-binding</keyword>
<evidence type="ECO:0000256" key="1">
    <source>
        <dbReference type="ARBA" id="ARBA00022527"/>
    </source>
</evidence>